<evidence type="ECO:0000313" key="2">
    <source>
        <dbReference type="EMBL" id="OQA52752.1"/>
    </source>
</evidence>
<keyword evidence="1" id="KW-0812">Transmembrane</keyword>
<proteinExistence type="predicted"/>
<sequence length="175" mass="19168">MEEVKKKGSSVDGHKLVMTLIFIAVTAVIFLAIGYVAGKNEVDNQQTALVEDTATTTTTALKSTTATTSATADETASWKTYTNEEYGFTLKYPDSANILTKENGRLLDDSMIVAFEWETNQDVEADVDLVDSTSVSDETNAITSIPYGEKYLQLRISKQSLTDYSSMVSSFKSIE</sequence>
<protein>
    <submittedName>
        <fullName evidence="2">Uncharacterized protein</fullName>
    </submittedName>
</protein>
<feature type="transmembrane region" description="Helical" evidence="1">
    <location>
        <begin position="16"/>
        <end position="37"/>
    </location>
</feature>
<evidence type="ECO:0000256" key="1">
    <source>
        <dbReference type="SAM" id="Phobius"/>
    </source>
</evidence>
<keyword evidence="1" id="KW-1133">Transmembrane helix</keyword>
<keyword evidence="1" id="KW-0472">Membrane</keyword>
<name>A0A1V5SFE5_9BACT</name>
<gene>
    <name evidence="2" type="ORF">BWY43_00363</name>
</gene>
<dbReference type="Proteomes" id="UP000485367">
    <property type="component" value="Unassembled WGS sequence"/>
</dbReference>
<reference evidence="2" key="1">
    <citation type="submission" date="2017-02" db="EMBL/GenBank/DDBJ databases">
        <title>Delving into the versatile metabolic prowess of the omnipresent phylum Bacteroidetes.</title>
        <authorList>
            <person name="Nobu M.K."/>
            <person name="Mei R."/>
            <person name="Narihiro T."/>
            <person name="Kuroda K."/>
            <person name="Liu W.-T."/>
        </authorList>
    </citation>
    <scope>NUCLEOTIDE SEQUENCE</scope>
    <source>
        <strain evidence="2">ADurb.Bin280</strain>
    </source>
</reference>
<comment type="caution">
    <text evidence="2">The sequence shown here is derived from an EMBL/GenBank/DDBJ whole genome shotgun (WGS) entry which is preliminary data.</text>
</comment>
<dbReference type="AlphaFoldDB" id="A0A1V5SFE5"/>
<accession>A0A1V5SFE5</accession>
<organism evidence="2">
    <name type="scientific">candidate division WS2 bacterium ADurb.Bin280</name>
    <dbReference type="NCBI Taxonomy" id="1852829"/>
    <lineage>
        <taxon>Bacteria</taxon>
        <taxon>candidate division WS2</taxon>
    </lineage>
</organism>
<dbReference type="EMBL" id="MWBO01000022">
    <property type="protein sequence ID" value="OQA52752.1"/>
    <property type="molecule type" value="Genomic_DNA"/>
</dbReference>